<keyword evidence="2" id="KW-1185">Reference proteome</keyword>
<evidence type="ECO:0000313" key="1">
    <source>
        <dbReference type="EMBL" id="NQX48967.1"/>
    </source>
</evidence>
<gene>
    <name evidence="1" type="ORF">HQN87_26955</name>
</gene>
<dbReference type="EMBL" id="JABMKX010000019">
    <property type="protein sequence ID" value="NQX48967.1"/>
    <property type="molecule type" value="Genomic_DNA"/>
</dbReference>
<comment type="caution">
    <text evidence="1">The sequence shown here is derived from an EMBL/GenBank/DDBJ whole genome shotgun (WGS) entry which is preliminary data.</text>
</comment>
<name>A0ABX2DWK5_9BACL</name>
<dbReference type="RefSeq" id="WP_173139619.1">
    <property type="nucleotide sequence ID" value="NZ_JABMKX010000019.1"/>
</dbReference>
<evidence type="ECO:0008006" key="3">
    <source>
        <dbReference type="Google" id="ProtNLM"/>
    </source>
</evidence>
<dbReference type="Proteomes" id="UP000711047">
    <property type="component" value="Unassembled WGS sequence"/>
</dbReference>
<evidence type="ECO:0000313" key="2">
    <source>
        <dbReference type="Proteomes" id="UP000711047"/>
    </source>
</evidence>
<accession>A0ABX2DWK5</accession>
<organism evidence="1 2">
    <name type="scientific">Paenibacillus tritici</name>
    <dbReference type="NCBI Taxonomy" id="1873425"/>
    <lineage>
        <taxon>Bacteria</taxon>
        <taxon>Bacillati</taxon>
        <taxon>Bacillota</taxon>
        <taxon>Bacilli</taxon>
        <taxon>Bacillales</taxon>
        <taxon>Paenibacillaceae</taxon>
        <taxon>Paenibacillus</taxon>
    </lineage>
</organism>
<protein>
    <recommendedName>
        <fullName evidence="3">DUF317 domain-containing protein</fullName>
    </recommendedName>
</protein>
<sequence length="213" mass="23751">MAQFLFPGESKRKVITDILHAASGSLRICRLKFDEDGYSHDVCLHVHKDKTIITGLREEDAFGYELKEPEEIKRACHYLFNCFDYAHSRTMSAPALFLSKESYEEINDQAGGWTWCVLAESLGAETGDPDSSAELAKVLKHRTVSGELRLCSQDGGTWSLQEASFMEAASGAWLLRSCCKPAQDYIIAFPLTRAELCHAFAEWLLHSSGPISP</sequence>
<proteinExistence type="predicted"/>
<reference evidence="1 2" key="1">
    <citation type="submission" date="2020-05" db="EMBL/GenBank/DDBJ databases">
        <title>Paenibacillus glebae, sp. nov., Paenibacillus humi sp. nov., Paenibacillus pedi sp. nov., Paenibacillus terrestris sp. nov. and Paenibacillus terricola sp. nov., isolated from a forest top soil sample.</title>
        <authorList>
            <person name="Qi S."/>
            <person name="Carlier A."/>
            <person name="Cnockaert M."/>
            <person name="Vandamme P."/>
        </authorList>
    </citation>
    <scope>NUCLEOTIDE SEQUENCE [LARGE SCALE GENOMIC DNA]</scope>
    <source>
        <strain evidence="1 2">LMG 29502</strain>
    </source>
</reference>